<protein>
    <submittedName>
        <fullName evidence="2">Uncharacterized protein</fullName>
    </submittedName>
</protein>
<reference evidence="2 3" key="1">
    <citation type="journal article" date="2022" name="Syst. Appl. Microbiol.">
        <title>Natronocalculus amylovorans gen. nov., sp. nov., and Natranaeroarchaeum aerophilus sp. nov., dominant culturable amylolytic natronoarchaea from hypersaline soda lakes in southwestern Siberia.</title>
        <authorList>
            <person name="Sorokin D.Y."/>
            <person name="Elcheninov A.G."/>
            <person name="Khizhniak T.V."/>
            <person name="Koenen M."/>
            <person name="Bale N.J."/>
            <person name="Damste J.S.S."/>
            <person name="Kublanov I.V."/>
        </authorList>
    </citation>
    <scope>NUCLEOTIDE SEQUENCE [LARGE SCALE GENOMIC DNA]</scope>
    <source>
        <strain evidence="2 3">AArc-St1-1</strain>
    </source>
</reference>
<dbReference type="EMBL" id="JAKRVY010000004">
    <property type="protein sequence ID" value="MCL9813893.1"/>
    <property type="molecule type" value="Genomic_DNA"/>
</dbReference>
<sequence length="88" mass="8951">MLKPFVFYGSLSLAGMVFAFVGGVNLTGEIVGPGSVLMSLGGLGMILYSAYTLVLGEPVESVPEDMWVAATAAGAALLALWAVTVSPV</sequence>
<feature type="transmembrane region" description="Helical" evidence="1">
    <location>
        <begin position="36"/>
        <end position="54"/>
    </location>
</feature>
<dbReference type="AlphaFoldDB" id="A0AAE3FRA2"/>
<dbReference type="RefSeq" id="WP_250596603.1">
    <property type="nucleotide sequence ID" value="NZ_JAKRVY010000004.1"/>
</dbReference>
<evidence type="ECO:0000313" key="3">
    <source>
        <dbReference type="Proteomes" id="UP001202674"/>
    </source>
</evidence>
<dbReference type="Proteomes" id="UP001202674">
    <property type="component" value="Unassembled WGS sequence"/>
</dbReference>
<gene>
    <name evidence="2" type="ORF">AArcSt11_09540</name>
</gene>
<feature type="transmembrane region" description="Helical" evidence="1">
    <location>
        <begin position="66"/>
        <end position="85"/>
    </location>
</feature>
<accession>A0AAE3FRA2</accession>
<organism evidence="2 3">
    <name type="scientific">Natranaeroarchaeum aerophilus</name>
    <dbReference type="NCBI Taxonomy" id="2917711"/>
    <lineage>
        <taxon>Archaea</taxon>
        <taxon>Methanobacteriati</taxon>
        <taxon>Methanobacteriota</taxon>
        <taxon>Stenosarchaea group</taxon>
        <taxon>Halobacteria</taxon>
        <taxon>Halobacteriales</taxon>
        <taxon>Natronoarchaeaceae</taxon>
        <taxon>Natranaeroarchaeum</taxon>
    </lineage>
</organism>
<keyword evidence="1" id="KW-0812">Transmembrane</keyword>
<keyword evidence="1" id="KW-0472">Membrane</keyword>
<proteinExistence type="predicted"/>
<feature type="transmembrane region" description="Helical" evidence="1">
    <location>
        <begin position="6"/>
        <end position="24"/>
    </location>
</feature>
<evidence type="ECO:0000313" key="2">
    <source>
        <dbReference type="EMBL" id="MCL9813893.1"/>
    </source>
</evidence>
<comment type="caution">
    <text evidence="2">The sequence shown here is derived from an EMBL/GenBank/DDBJ whole genome shotgun (WGS) entry which is preliminary data.</text>
</comment>
<evidence type="ECO:0000256" key="1">
    <source>
        <dbReference type="SAM" id="Phobius"/>
    </source>
</evidence>
<keyword evidence="1" id="KW-1133">Transmembrane helix</keyword>
<keyword evidence="3" id="KW-1185">Reference proteome</keyword>
<name>A0AAE3FRA2_9EURY</name>